<evidence type="ECO:0000313" key="3">
    <source>
        <dbReference type="Proteomes" id="UP000188184"/>
    </source>
</evidence>
<sequence length="77" mass="9594">MRLEMWSYTRRYQIKAIFNVFPHVTVLFRQIGGYYFIFSMKGLTKDHLPGRKEYVQMEYLLNKELGLYDNYRQRKFR</sequence>
<keyword evidence="1" id="KW-0472">Membrane</keyword>
<proteinExistence type="predicted"/>
<reference evidence="2 3" key="1">
    <citation type="submission" date="2017-02" db="EMBL/GenBank/DDBJ databases">
        <title>The complete genomic sequence of a novel cold adapted crude oil-degrading bacterium Planococcus qaidamina Y42.</title>
        <authorList>
            <person name="Yang R."/>
        </authorList>
    </citation>
    <scope>NUCLEOTIDE SEQUENCE [LARGE SCALE GENOMIC DNA]</scope>
    <source>
        <strain evidence="2 3">Y42</strain>
    </source>
</reference>
<keyword evidence="1" id="KW-1133">Transmembrane helix</keyword>
<keyword evidence="1" id="KW-0812">Transmembrane</keyword>
<evidence type="ECO:0000256" key="1">
    <source>
        <dbReference type="SAM" id="Phobius"/>
    </source>
</evidence>
<dbReference type="OrthoDB" id="2453421at2"/>
<dbReference type="Proteomes" id="UP000188184">
    <property type="component" value="Chromosome"/>
</dbReference>
<protein>
    <submittedName>
        <fullName evidence="2">Uncharacterized protein</fullName>
    </submittedName>
</protein>
<accession>A0A1Q2L0B1</accession>
<gene>
    <name evidence="2" type="ORF">B0X71_10715</name>
</gene>
<dbReference type="EMBL" id="CP019640">
    <property type="protein sequence ID" value="AQQ53497.1"/>
    <property type="molecule type" value="Genomic_DNA"/>
</dbReference>
<keyword evidence="3" id="KW-1185">Reference proteome</keyword>
<dbReference type="AlphaFoldDB" id="A0A1Q2L0B1"/>
<evidence type="ECO:0000313" key="2">
    <source>
        <dbReference type="EMBL" id="AQQ53497.1"/>
    </source>
</evidence>
<name>A0A1Q2L0B1_9BACL</name>
<feature type="transmembrane region" description="Helical" evidence="1">
    <location>
        <begin position="20"/>
        <end position="38"/>
    </location>
</feature>
<organism evidence="2 3">
    <name type="scientific">Planococcus lenghuensis</name>
    <dbReference type="NCBI Taxonomy" id="2213202"/>
    <lineage>
        <taxon>Bacteria</taxon>
        <taxon>Bacillati</taxon>
        <taxon>Bacillota</taxon>
        <taxon>Bacilli</taxon>
        <taxon>Bacillales</taxon>
        <taxon>Caryophanaceae</taxon>
        <taxon>Planococcus</taxon>
    </lineage>
</organism>
<dbReference type="RefSeq" id="WP_077589394.1">
    <property type="nucleotide sequence ID" value="NZ_CP019640.1"/>
</dbReference>
<dbReference type="KEGG" id="pmar:B0X71_10715"/>